<dbReference type="OrthoDB" id="9810918at2"/>
<dbReference type="Pfam" id="PF04536">
    <property type="entry name" value="TPM_phosphatase"/>
    <property type="match status" value="1"/>
</dbReference>
<evidence type="ECO:0000256" key="3">
    <source>
        <dbReference type="SAM" id="SignalP"/>
    </source>
</evidence>
<keyword evidence="3" id="KW-0732">Signal</keyword>
<reference evidence="5" key="2">
    <citation type="submission" date="2009-09" db="EMBL/GenBank/DDBJ databases">
        <title>Complete sequence of chromosome of Candidatus Accumulibacter phosphatis clade IIA str. UW-1.</title>
        <authorList>
            <consortium name="US DOE Joint Genome Institute"/>
            <person name="Martin H.G."/>
            <person name="Ivanova N."/>
            <person name="Kunin V."/>
            <person name="Warnecke F."/>
            <person name="Barry K."/>
            <person name="He S."/>
            <person name="Salamov A."/>
            <person name="Szeto E."/>
            <person name="Dalin E."/>
            <person name="Pangilinan J.L."/>
            <person name="Lapidus A."/>
            <person name="Lowry S."/>
            <person name="Kyrpides N.C."/>
            <person name="McMahon K.D."/>
            <person name="Hugenholtz P."/>
        </authorList>
    </citation>
    <scope>NUCLEOTIDE SEQUENCE [LARGE SCALE GENOMIC DNA]</scope>
    <source>
        <strain evidence="5">UW-1</strain>
    </source>
</reference>
<sequence length="309" mass="31274" precursor="true">MRLTLARLPAWLLSLWLLCGAGFAAADEPQAVARLVARVNDSTATLTAQQRGLLEAKLSAFEGEKGAQIAVLIVPTVKPETVEQYALRVVEATKLGRRGTDDGALLLVAKDDRKLRIEVGYGLEGALNDATAKRIISETIGPRFKQGDYYGGIDAGVDAMIKVIGGEPLPAPAVESLRARAAVDDNFETLLFVGFILVFVVGGVLRAIFGRVLAAGMVGTAAGFIASLLISSVLVAVLIGFAGFIASLFVGLFAGRAGSPTGAWSAGGSAGGYSGGGSSSGGFSGGDDSSGGFSGGGGDFGGGGASGDW</sequence>
<name>C7RSP0_ACCRE</name>
<dbReference type="HOGENOM" id="CLU_035211_0_1_4"/>
<dbReference type="PANTHER" id="PTHR30373:SF2">
    <property type="entry name" value="UPF0603 PROTEIN YGCG"/>
    <property type="match status" value="1"/>
</dbReference>
<evidence type="ECO:0000313" key="5">
    <source>
        <dbReference type="EMBL" id="ACV35942.1"/>
    </source>
</evidence>
<keyword evidence="2" id="KW-0472">Membrane</keyword>
<feature type="chain" id="PRO_5002982967" description="TPM domain-containing protein" evidence="3">
    <location>
        <begin position="27"/>
        <end position="309"/>
    </location>
</feature>
<keyword evidence="2" id="KW-0812">Transmembrane</keyword>
<keyword evidence="2" id="KW-1133">Transmembrane helix</keyword>
<feature type="transmembrane region" description="Helical" evidence="2">
    <location>
        <begin position="190"/>
        <end position="209"/>
    </location>
</feature>
<dbReference type="STRING" id="522306.CAP2UW1_2656"/>
<feature type="transmembrane region" description="Helical" evidence="2">
    <location>
        <begin position="221"/>
        <end position="254"/>
    </location>
</feature>
<dbReference type="AlphaFoldDB" id="C7RSP0"/>
<feature type="domain" description="TPM" evidence="4">
    <location>
        <begin position="39"/>
        <end position="162"/>
    </location>
</feature>
<evidence type="ECO:0000256" key="1">
    <source>
        <dbReference type="SAM" id="MobiDB-lite"/>
    </source>
</evidence>
<accession>C7RSP0</accession>
<organism evidence="5">
    <name type="scientific">Accumulibacter regalis</name>
    <dbReference type="NCBI Taxonomy" id="522306"/>
    <lineage>
        <taxon>Bacteria</taxon>
        <taxon>Pseudomonadati</taxon>
        <taxon>Pseudomonadota</taxon>
        <taxon>Betaproteobacteria</taxon>
        <taxon>Candidatus Accumulibacter</taxon>
    </lineage>
</organism>
<gene>
    <name evidence="5" type="ordered locus">CAP2UW1_2656</name>
</gene>
<reference evidence="5" key="1">
    <citation type="submission" date="2009-08" db="EMBL/GenBank/DDBJ databases">
        <authorList>
            <consortium name="US DOE Joint Genome Institute"/>
            <person name="Lucas S."/>
            <person name="Copeland A."/>
            <person name="Lapidus A."/>
            <person name="Glavina del Rio T."/>
            <person name="Dalin E."/>
            <person name="Tice H."/>
            <person name="Bruce D."/>
            <person name="Barry K."/>
            <person name="Pitluck S."/>
            <person name="Lowry S."/>
            <person name="Larimer F."/>
            <person name="Land M."/>
            <person name="Hauser L."/>
            <person name="Kyrpides N."/>
            <person name="Ivanova N."/>
            <person name="McMahon K.D."/>
            <person name="Hugenholtz P."/>
        </authorList>
    </citation>
    <scope>NUCLEOTIDE SEQUENCE</scope>
    <source>
        <strain evidence="5">UW-1</strain>
    </source>
</reference>
<evidence type="ECO:0000256" key="2">
    <source>
        <dbReference type="SAM" id="Phobius"/>
    </source>
</evidence>
<proteinExistence type="predicted"/>
<dbReference type="PANTHER" id="PTHR30373">
    <property type="entry name" value="UPF0603 PROTEIN YGCG"/>
    <property type="match status" value="1"/>
</dbReference>
<dbReference type="EMBL" id="CP001715">
    <property type="protein sequence ID" value="ACV35942.1"/>
    <property type="molecule type" value="Genomic_DNA"/>
</dbReference>
<dbReference type="KEGG" id="app:CAP2UW1_2656"/>
<feature type="signal peptide" evidence="3">
    <location>
        <begin position="1"/>
        <end position="26"/>
    </location>
</feature>
<dbReference type="Gene3D" id="3.10.310.50">
    <property type="match status" value="1"/>
</dbReference>
<evidence type="ECO:0000259" key="4">
    <source>
        <dbReference type="Pfam" id="PF04536"/>
    </source>
</evidence>
<dbReference type="InterPro" id="IPR007621">
    <property type="entry name" value="TPM_dom"/>
</dbReference>
<feature type="region of interest" description="Disordered" evidence="1">
    <location>
        <begin position="275"/>
        <end position="309"/>
    </location>
</feature>
<protein>
    <recommendedName>
        <fullName evidence="4">TPM domain-containing protein</fullName>
    </recommendedName>
</protein>
<dbReference type="eggNOG" id="COG1512">
    <property type="taxonomic scope" value="Bacteria"/>
</dbReference>